<dbReference type="CDD" id="cd01324">
    <property type="entry name" value="cbb3_Oxidase_CcoQ"/>
    <property type="match status" value="1"/>
</dbReference>
<evidence type="ECO:0000256" key="1">
    <source>
        <dbReference type="SAM" id="Phobius"/>
    </source>
</evidence>
<organism evidence="2 3">
    <name type="scientific">Cypionkella sinensis</name>
    <dbReference type="NCBI Taxonomy" id="1756043"/>
    <lineage>
        <taxon>Bacteria</taxon>
        <taxon>Pseudomonadati</taxon>
        <taxon>Pseudomonadota</taxon>
        <taxon>Alphaproteobacteria</taxon>
        <taxon>Rhodobacterales</taxon>
        <taxon>Paracoccaceae</taxon>
        <taxon>Cypionkella</taxon>
    </lineage>
</organism>
<protein>
    <submittedName>
        <fullName evidence="2">Cbb3-type cytochrome c oxidase subunit 3</fullName>
    </submittedName>
</protein>
<sequence>MELYSLLREFADSWVLLFLTVFFLGVFVWAWRPGSRQTHEDIANSIFRHDQKPAAPAPQTEEA</sequence>
<evidence type="ECO:0000313" key="2">
    <source>
        <dbReference type="EMBL" id="MFC3181773.1"/>
    </source>
</evidence>
<name>A0ABV7J1Q6_9RHOB</name>
<proteinExistence type="predicted"/>
<dbReference type="Proteomes" id="UP001595547">
    <property type="component" value="Unassembled WGS sequence"/>
</dbReference>
<keyword evidence="3" id="KW-1185">Reference proteome</keyword>
<reference evidence="3" key="1">
    <citation type="journal article" date="2019" name="Int. J. Syst. Evol. Microbiol.">
        <title>The Global Catalogue of Microorganisms (GCM) 10K type strain sequencing project: providing services to taxonomists for standard genome sequencing and annotation.</title>
        <authorList>
            <consortium name="The Broad Institute Genomics Platform"/>
            <consortium name="The Broad Institute Genome Sequencing Center for Infectious Disease"/>
            <person name="Wu L."/>
            <person name="Ma J."/>
        </authorList>
    </citation>
    <scope>NUCLEOTIDE SEQUENCE [LARGE SCALE GENOMIC DNA]</scope>
    <source>
        <strain evidence="3">KCTC 52039</strain>
    </source>
</reference>
<dbReference type="EMBL" id="JBHRTO010000001">
    <property type="protein sequence ID" value="MFC3181773.1"/>
    <property type="molecule type" value="Genomic_DNA"/>
</dbReference>
<gene>
    <name evidence="2" type="ORF">ACFOGH_12285</name>
</gene>
<evidence type="ECO:0000313" key="3">
    <source>
        <dbReference type="Proteomes" id="UP001595547"/>
    </source>
</evidence>
<dbReference type="Pfam" id="PF05545">
    <property type="entry name" value="FixQ"/>
    <property type="match status" value="1"/>
</dbReference>
<keyword evidence="1" id="KW-0812">Transmembrane</keyword>
<dbReference type="RefSeq" id="WP_380073361.1">
    <property type="nucleotide sequence ID" value="NZ_JBHRTO010000001.1"/>
</dbReference>
<comment type="caution">
    <text evidence="2">The sequence shown here is derived from an EMBL/GenBank/DDBJ whole genome shotgun (WGS) entry which is preliminary data.</text>
</comment>
<keyword evidence="1" id="KW-0472">Membrane</keyword>
<dbReference type="InterPro" id="IPR008621">
    <property type="entry name" value="Cbb3-typ_cyt_oxidase_comp"/>
</dbReference>
<accession>A0ABV7J1Q6</accession>
<keyword evidence="1" id="KW-1133">Transmembrane helix</keyword>
<feature type="transmembrane region" description="Helical" evidence="1">
    <location>
        <begin position="13"/>
        <end position="31"/>
    </location>
</feature>